<dbReference type="OrthoDB" id="225509at2"/>
<dbReference type="AlphaFoldDB" id="A0A2S8FE42"/>
<reference evidence="7 8" key="1">
    <citation type="submission" date="2018-02" db="EMBL/GenBank/DDBJ databases">
        <title>Comparative genomes isolates from brazilian mangrove.</title>
        <authorList>
            <person name="Araujo J.E."/>
            <person name="Taketani R.G."/>
            <person name="Silva M.C.P."/>
            <person name="Loureco M.V."/>
            <person name="Andreote F.D."/>
        </authorList>
    </citation>
    <scope>NUCLEOTIDE SEQUENCE [LARGE SCALE GENOMIC DNA]</scope>
    <source>
        <strain evidence="7 8">Hex-1 MGV</strain>
    </source>
</reference>
<evidence type="ECO:0000256" key="1">
    <source>
        <dbReference type="ARBA" id="ARBA00004236"/>
    </source>
</evidence>
<keyword evidence="6" id="KW-0812">Transmembrane</keyword>
<dbReference type="PANTHER" id="PTHR47529">
    <property type="entry name" value="PEPTIDYL-PROLYL CIS-TRANS ISOMERASE D"/>
    <property type="match status" value="1"/>
</dbReference>
<keyword evidence="6" id="KW-1133">Transmembrane helix</keyword>
<keyword evidence="2" id="KW-1003">Cell membrane</keyword>
<gene>
    <name evidence="7" type="ORF">C5Y83_24060</name>
</gene>
<feature type="compositionally biased region" description="Polar residues" evidence="5">
    <location>
        <begin position="468"/>
        <end position="480"/>
    </location>
</feature>
<dbReference type="Proteomes" id="UP000238322">
    <property type="component" value="Unassembled WGS sequence"/>
</dbReference>
<evidence type="ECO:0000256" key="3">
    <source>
        <dbReference type="ARBA" id="ARBA00023136"/>
    </source>
</evidence>
<dbReference type="GO" id="GO:0005886">
    <property type="term" value="C:plasma membrane"/>
    <property type="evidence" value="ECO:0007669"/>
    <property type="project" value="UniProtKB-SubCell"/>
</dbReference>
<evidence type="ECO:0000256" key="4">
    <source>
        <dbReference type="ARBA" id="ARBA00023186"/>
    </source>
</evidence>
<evidence type="ECO:0000256" key="5">
    <source>
        <dbReference type="SAM" id="MobiDB-lite"/>
    </source>
</evidence>
<feature type="compositionally biased region" description="Polar residues" evidence="5">
    <location>
        <begin position="421"/>
        <end position="430"/>
    </location>
</feature>
<accession>A0A2S8FE42</accession>
<evidence type="ECO:0000256" key="2">
    <source>
        <dbReference type="ARBA" id="ARBA00022475"/>
    </source>
</evidence>
<evidence type="ECO:0000313" key="8">
    <source>
        <dbReference type="Proteomes" id="UP000238322"/>
    </source>
</evidence>
<keyword evidence="3 6" id="KW-0472">Membrane</keyword>
<dbReference type="PANTHER" id="PTHR47529:SF1">
    <property type="entry name" value="PERIPLASMIC CHAPERONE PPID"/>
    <property type="match status" value="1"/>
</dbReference>
<comment type="caution">
    <text evidence="7">The sequence shown here is derived from an EMBL/GenBank/DDBJ whole genome shotgun (WGS) entry which is preliminary data.</text>
</comment>
<feature type="compositionally biased region" description="Basic and acidic residues" evidence="5">
    <location>
        <begin position="340"/>
        <end position="387"/>
    </location>
</feature>
<feature type="transmembrane region" description="Helical" evidence="6">
    <location>
        <begin position="14"/>
        <end position="34"/>
    </location>
</feature>
<organism evidence="7 8">
    <name type="scientific">Blastopirellula marina</name>
    <dbReference type="NCBI Taxonomy" id="124"/>
    <lineage>
        <taxon>Bacteria</taxon>
        <taxon>Pseudomonadati</taxon>
        <taxon>Planctomycetota</taxon>
        <taxon>Planctomycetia</taxon>
        <taxon>Pirellulales</taxon>
        <taxon>Pirellulaceae</taxon>
        <taxon>Blastopirellula</taxon>
    </lineage>
</organism>
<evidence type="ECO:0000313" key="7">
    <source>
        <dbReference type="EMBL" id="PQO30441.1"/>
    </source>
</evidence>
<keyword evidence="4" id="KW-0143">Chaperone</keyword>
<dbReference type="SUPFAM" id="SSF109998">
    <property type="entry name" value="Triger factor/SurA peptide-binding domain-like"/>
    <property type="match status" value="1"/>
</dbReference>
<comment type="subcellular location">
    <subcellularLocation>
        <location evidence="1">Cell membrane</location>
    </subcellularLocation>
</comment>
<dbReference type="EMBL" id="PUHY01000014">
    <property type="protein sequence ID" value="PQO30441.1"/>
    <property type="molecule type" value="Genomic_DNA"/>
</dbReference>
<dbReference type="InterPro" id="IPR027304">
    <property type="entry name" value="Trigger_fact/SurA_dom_sf"/>
</dbReference>
<name>A0A2S8FE42_9BACT</name>
<evidence type="ECO:0000256" key="6">
    <source>
        <dbReference type="SAM" id="Phobius"/>
    </source>
</evidence>
<feature type="compositionally biased region" description="Acidic residues" evidence="5">
    <location>
        <begin position="447"/>
        <end position="467"/>
    </location>
</feature>
<feature type="region of interest" description="Disordered" evidence="5">
    <location>
        <begin position="307"/>
        <end position="492"/>
    </location>
</feature>
<protein>
    <recommendedName>
        <fullName evidence="9">PpiC domain-containing protein</fullName>
    </recommendedName>
</protein>
<proteinExistence type="predicted"/>
<dbReference type="InterPro" id="IPR052029">
    <property type="entry name" value="PpiD_chaperone"/>
</dbReference>
<dbReference type="RefSeq" id="WP_105332346.1">
    <property type="nucleotide sequence ID" value="NZ_PUHY01000014.1"/>
</dbReference>
<sequence length="835" mass="92369">MATPFKVFRDNQKILMVVFGALLMVAFIILPPVLQFGFTNRQVELDKGEVVVTVGKEELRVDDVRELSNKYNLVARVMTAAIQQCVQLQGSPNPPMPPIPGLQIQPPTQQSPGGPVYQPVPAEVAVRFHAWAKKADDMGLVIDDEAVREFLSETAGGRLSDYDYNALLGYVTGENSLITYDYFFEMVRDVLKAQKIQALVIRDGRVVTPSSAWVAYRNMNRTISVEMFPIAATNFTSKVGEPSDSQIKELFEKYRHQSRNPMANQIGFRQLDKIALAYVKGDIANFVDAAKSQITDEQVAAYYEENKDSYRKPTLPSAEPEKPATEGEAAPMETTETPAEGEKPAAEGDKPMEEAKPEPMTEPMEEPKTETPAEEKPATEEPAKEEPAQPADEPMTEEPKTDEAAGEESASEEPKAEDSSFNQASPSGVQLVSYLQDEGADPMPEQPAEEVVEEEAVVVEDPMDDNAPETQTNAPMTGTESPAEGTPTEEGPVEYKPLAEVQDQIRTRLAQPIAQKAMTDALSEIRSELQLQYESYRYSKSDENSDPTQSPYDSNALETMATKLGLTFGAMPLMDIISASETELAREAMHMEIVPDPVRYLRQENRSMVAEAFQFGTPLFQSRLFPGAPQSQMMFQRGEPEVQYIYWKTEQKDGFVPTLDDVRPEVVSTWKQLEAQKLAKAEAEEVAGLVKSKEGLLEAAKTHDAAPPIVANNITYFSQLPGQQSLTLGDIAGVPSEEISQEMMEALFSTPLNASTVAPNLKQTVYYVAFVTGETETNAELRQNLLAVIQGSLPDSVLNYSSQEENMVTGVILQDYFDPSHIEWKVDPMNFDAES</sequence>
<evidence type="ECO:0008006" key="9">
    <source>
        <dbReference type="Google" id="ProtNLM"/>
    </source>
</evidence>